<dbReference type="Proteomes" id="UP000243359">
    <property type="component" value="Chromosome I"/>
</dbReference>
<evidence type="ECO:0008006" key="4">
    <source>
        <dbReference type="Google" id="ProtNLM"/>
    </source>
</evidence>
<proteinExistence type="predicted"/>
<accession>A0A1H1R8M9</accession>
<keyword evidence="1" id="KW-1133">Transmembrane helix</keyword>
<sequence length="79" mass="8689">MNDERKPHDEPGEPPLTLREMLQSVLAAAFGVQSNKNRMRDFGRGKPSHFIILGLLFTGLFVLVLFAVVRLVLGLSGVA</sequence>
<dbReference type="STRING" id="1392877.SAMN05216221_1562"/>
<organism evidence="2 3">
    <name type="scientific">Pseudomonas oryzae</name>
    <dbReference type="NCBI Taxonomy" id="1392877"/>
    <lineage>
        <taxon>Bacteria</taxon>
        <taxon>Pseudomonadati</taxon>
        <taxon>Pseudomonadota</taxon>
        <taxon>Gammaproteobacteria</taxon>
        <taxon>Pseudomonadales</taxon>
        <taxon>Pseudomonadaceae</taxon>
        <taxon>Pseudomonas</taxon>
    </lineage>
</organism>
<reference evidence="3" key="1">
    <citation type="submission" date="2016-10" db="EMBL/GenBank/DDBJ databases">
        <authorList>
            <person name="Varghese N."/>
            <person name="Submissions S."/>
        </authorList>
    </citation>
    <scope>NUCLEOTIDE SEQUENCE [LARGE SCALE GENOMIC DNA]</scope>
    <source>
        <strain evidence="3">KCTC 32247</strain>
    </source>
</reference>
<dbReference type="Pfam" id="PF11174">
    <property type="entry name" value="DUF2970"/>
    <property type="match status" value="1"/>
</dbReference>
<protein>
    <recommendedName>
        <fullName evidence="4">DUF2970 domain-containing protein</fullName>
    </recommendedName>
</protein>
<evidence type="ECO:0000313" key="2">
    <source>
        <dbReference type="EMBL" id="SDS32081.1"/>
    </source>
</evidence>
<evidence type="ECO:0000313" key="3">
    <source>
        <dbReference type="Proteomes" id="UP000243359"/>
    </source>
</evidence>
<dbReference type="EMBL" id="LT629751">
    <property type="protein sequence ID" value="SDS32081.1"/>
    <property type="molecule type" value="Genomic_DNA"/>
</dbReference>
<keyword evidence="1" id="KW-0472">Membrane</keyword>
<dbReference type="AlphaFoldDB" id="A0A1H1R8M9"/>
<dbReference type="InterPro" id="IPR021344">
    <property type="entry name" value="DUF2970"/>
</dbReference>
<feature type="transmembrane region" description="Helical" evidence="1">
    <location>
        <begin position="50"/>
        <end position="73"/>
    </location>
</feature>
<dbReference type="RefSeq" id="WP_090348404.1">
    <property type="nucleotide sequence ID" value="NZ_LT629751.1"/>
</dbReference>
<gene>
    <name evidence="2" type="ORF">SAMN05216221_1562</name>
</gene>
<keyword evidence="1" id="KW-0812">Transmembrane</keyword>
<dbReference type="OrthoDB" id="5625885at2"/>
<keyword evidence="3" id="KW-1185">Reference proteome</keyword>
<evidence type="ECO:0000256" key="1">
    <source>
        <dbReference type="SAM" id="Phobius"/>
    </source>
</evidence>
<name>A0A1H1R8M9_9PSED</name>